<feature type="transmembrane region" description="Helical" evidence="1">
    <location>
        <begin position="79"/>
        <end position="98"/>
    </location>
</feature>
<keyword evidence="1" id="KW-0472">Membrane</keyword>
<keyword evidence="1" id="KW-0812">Transmembrane</keyword>
<evidence type="ECO:0000313" key="3">
    <source>
        <dbReference type="Proteomes" id="UP000759443"/>
    </source>
</evidence>
<dbReference type="EMBL" id="JAGGJU010000017">
    <property type="protein sequence ID" value="MBP1853363.1"/>
    <property type="molecule type" value="Genomic_DNA"/>
</dbReference>
<dbReference type="RefSeq" id="WP_209949122.1">
    <property type="nucleotide sequence ID" value="NZ_JAGGJU010000017.1"/>
</dbReference>
<evidence type="ECO:0000256" key="1">
    <source>
        <dbReference type="SAM" id="Phobius"/>
    </source>
</evidence>
<keyword evidence="3" id="KW-1185">Reference proteome</keyword>
<reference evidence="2 3" key="1">
    <citation type="submission" date="2021-03" db="EMBL/GenBank/DDBJ databases">
        <title>Genomic Encyclopedia of Type Strains, Phase IV (KMG-IV): sequencing the most valuable type-strain genomes for metagenomic binning, comparative biology and taxonomic classification.</title>
        <authorList>
            <person name="Goeker M."/>
        </authorList>
    </citation>
    <scope>NUCLEOTIDE SEQUENCE [LARGE SCALE GENOMIC DNA]</scope>
    <source>
        <strain evidence="2 3">DSM 21600</strain>
    </source>
</reference>
<gene>
    <name evidence="2" type="ORF">J2Z17_004824</name>
</gene>
<accession>A0ABS4E618</accession>
<proteinExistence type="predicted"/>
<dbReference type="Proteomes" id="UP000759443">
    <property type="component" value="Unassembled WGS sequence"/>
</dbReference>
<feature type="transmembrane region" description="Helical" evidence="1">
    <location>
        <begin position="48"/>
        <end position="73"/>
    </location>
</feature>
<comment type="caution">
    <text evidence="2">The sequence shown here is derived from an EMBL/GenBank/DDBJ whole genome shotgun (WGS) entry which is preliminary data.</text>
</comment>
<feature type="transmembrane region" description="Helical" evidence="1">
    <location>
        <begin position="6"/>
        <end position="27"/>
    </location>
</feature>
<sequence length="114" mass="12275">MPFLAYIIHFLAAAILTNGIPHFVNGVSGRRFRTPFVRFGGGDLSSPIVNVAWGWLNFLVAFALFAGVGPLFIGTLGDTIFVAAGMLLAGLALARIFARDQACATGAFRFRQER</sequence>
<organism evidence="2 3">
    <name type="scientific">Rhizobium halophytocola</name>
    <dbReference type="NCBI Taxonomy" id="735519"/>
    <lineage>
        <taxon>Bacteria</taxon>
        <taxon>Pseudomonadati</taxon>
        <taxon>Pseudomonadota</taxon>
        <taxon>Alphaproteobacteria</taxon>
        <taxon>Hyphomicrobiales</taxon>
        <taxon>Rhizobiaceae</taxon>
        <taxon>Rhizobium/Agrobacterium group</taxon>
        <taxon>Rhizobium</taxon>
    </lineage>
</organism>
<name>A0ABS4E618_9HYPH</name>
<keyword evidence="1" id="KW-1133">Transmembrane helix</keyword>
<protein>
    <submittedName>
        <fullName evidence="2">Uncharacterized protein</fullName>
    </submittedName>
</protein>
<evidence type="ECO:0000313" key="2">
    <source>
        <dbReference type="EMBL" id="MBP1853363.1"/>
    </source>
</evidence>